<keyword evidence="1" id="KW-0472">Membrane</keyword>
<keyword evidence="1" id="KW-0812">Transmembrane</keyword>
<dbReference type="Proteomes" id="UP001259492">
    <property type="component" value="Unassembled WGS sequence"/>
</dbReference>
<gene>
    <name evidence="2" type="ORF">RM697_11145</name>
</gene>
<proteinExistence type="predicted"/>
<dbReference type="EMBL" id="JAVRIA010000006">
    <property type="protein sequence ID" value="MDT0559210.1"/>
    <property type="molecule type" value="Genomic_DNA"/>
</dbReference>
<dbReference type="InterPro" id="IPR021257">
    <property type="entry name" value="DUF2809"/>
</dbReference>
<evidence type="ECO:0000313" key="2">
    <source>
        <dbReference type="EMBL" id="MDT0559210.1"/>
    </source>
</evidence>
<dbReference type="Pfam" id="PF10990">
    <property type="entry name" value="DUF2809"/>
    <property type="match status" value="1"/>
</dbReference>
<evidence type="ECO:0000256" key="1">
    <source>
        <dbReference type="SAM" id="Phobius"/>
    </source>
</evidence>
<protein>
    <submittedName>
        <fullName evidence="2">DUF2809 domain-containing protein</fullName>
    </submittedName>
</protein>
<organism evidence="2 3">
    <name type="scientific">Microcosmobacter mediterraneus</name>
    <dbReference type="NCBI Taxonomy" id="3075607"/>
    <lineage>
        <taxon>Bacteria</taxon>
        <taxon>Pseudomonadati</taxon>
        <taxon>Bacteroidota</taxon>
        <taxon>Flavobacteriia</taxon>
        <taxon>Flavobacteriales</taxon>
        <taxon>Flavobacteriaceae</taxon>
        <taxon>Microcosmobacter</taxon>
    </lineage>
</organism>
<feature type="transmembrane region" description="Helical" evidence="1">
    <location>
        <begin position="62"/>
        <end position="84"/>
    </location>
</feature>
<feature type="transmembrane region" description="Helical" evidence="1">
    <location>
        <begin position="9"/>
        <end position="26"/>
    </location>
</feature>
<reference evidence="2 3" key="1">
    <citation type="submission" date="2023-09" db="EMBL/GenBank/DDBJ databases">
        <authorList>
            <person name="Rey-Velasco X."/>
        </authorList>
    </citation>
    <scope>NUCLEOTIDE SEQUENCE [LARGE SCALE GENOMIC DNA]</scope>
    <source>
        <strain evidence="2 3">W332</strain>
    </source>
</reference>
<feature type="transmembrane region" description="Helical" evidence="1">
    <location>
        <begin position="32"/>
        <end position="50"/>
    </location>
</feature>
<keyword evidence="3" id="KW-1185">Reference proteome</keyword>
<sequence>MSLIKFNKTYAIYAILLFTIEAWIAVVFKSGFIRHTFGDFLVVILLYCAFKSIFNLKPKYMVAIVITIAFGIEFLQLANLLAFLNLEDNYWAKLILGSTFHISDLIAYTLGCITILITEYKNTK</sequence>
<dbReference type="RefSeq" id="WP_311427975.1">
    <property type="nucleotide sequence ID" value="NZ_JAVRIA010000006.1"/>
</dbReference>
<comment type="caution">
    <text evidence="2">The sequence shown here is derived from an EMBL/GenBank/DDBJ whole genome shotgun (WGS) entry which is preliminary data.</text>
</comment>
<accession>A0ABU2YPM9</accession>
<evidence type="ECO:0000313" key="3">
    <source>
        <dbReference type="Proteomes" id="UP001259492"/>
    </source>
</evidence>
<keyword evidence="1" id="KW-1133">Transmembrane helix</keyword>
<feature type="transmembrane region" description="Helical" evidence="1">
    <location>
        <begin position="90"/>
        <end position="117"/>
    </location>
</feature>
<name>A0ABU2YPM9_9FLAO</name>